<dbReference type="PANTHER" id="PTHR37423:SF2">
    <property type="entry name" value="MEMBRANE-BOUND LYTIC MUREIN TRANSGLYCOSYLASE C"/>
    <property type="match status" value="1"/>
</dbReference>
<sequence>MIFNAFRKYSSIKIFSIGCTVLTLAACSPLGGGSLAKRSAKLSTGIQKAYAVHPDTANRVAPIIVQSAKQHNVDPLLVAAVIRQESNYHGYAVSPSGAVGFTQIIPRYWQQTCPGDLFHEHTNINCGTYILNHYKNQSGKWPKALAYYNVGPTGYNNNRKMKKQGKRYAKQVKHHQKNLKDAL</sequence>
<dbReference type="EMBL" id="MKQS01000011">
    <property type="protein sequence ID" value="OFE43504.1"/>
    <property type="molecule type" value="Genomic_DNA"/>
</dbReference>
<dbReference type="Proteomes" id="UP000186931">
    <property type="component" value="Unassembled WGS sequence"/>
</dbReference>
<proteinExistence type="inferred from homology"/>
<dbReference type="PANTHER" id="PTHR37423">
    <property type="entry name" value="SOLUBLE LYTIC MUREIN TRANSGLYCOSYLASE-RELATED"/>
    <property type="match status" value="1"/>
</dbReference>
<feature type="signal peptide" evidence="2">
    <location>
        <begin position="1"/>
        <end position="25"/>
    </location>
</feature>
<dbReference type="AlphaFoldDB" id="A0A1E8E1X0"/>
<accession>A0A1E8E1X0</accession>
<evidence type="ECO:0000313" key="4">
    <source>
        <dbReference type="EMBL" id="OFE43504.1"/>
    </source>
</evidence>
<dbReference type="RefSeq" id="WP_019836980.1">
    <property type="nucleotide sequence ID" value="NZ_CP183897.1"/>
</dbReference>
<evidence type="ECO:0000313" key="5">
    <source>
        <dbReference type="Proteomes" id="UP000186931"/>
    </source>
</evidence>
<comment type="similarity">
    <text evidence="1">Belongs to the transglycosylase Slt family.</text>
</comment>
<dbReference type="InterPro" id="IPR008258">
    <property type="entry name" value="Transglycosylase_SLT_dom_1"/>
</dbReference>
<dbReference type="SUPFAM" id="SSF53955">
    <property type="entry name" value="Lysozyme-like"/>
    <property type="match status" value="1"/>
</dbReference>
<reference evidence="4 5" key="1">
    <citation type="submission" date="2016-10" db="EMBL/GenBank/DDBJ databases">
        <title>Genome of airborne Acinetobacter sp. 5-2Ac02 in the hospital environment: Species near to Acinetobacter towneri.</title>
        <authorList>
            <person name="Barbosa B."/>
            <person name="Fernandez-Garcia L."/>
            <person name="Gato E."/>
            <person name="Leao R."/>
            <person name="Albano R."/>
            <person name="Fernandez B."/>
            <person name="Fernandez-Cuenca F."/>
            <person name="Marques E."/>
            <person name="Tomas M."/>
        </authorList>
    </citation>
    <scope>NUCLEOTIDE SEQUENCE [LARGE SCALE GENOMIC DNA]</scope>
    <source>
        <strain evidence="4 5">5-2Ac02</strain>
    </source>
</reference>
<dbReference type="eggNOG" id="COG0741">
    <property type="taxonomic scope" value="Bacteria"/>
</dbReference>
<feature type="chain" id="PRO_5009213328" evidence="2">
    <location>
        <begin position="26"/>
        <end position="183"/>
    </location>
</feature>
<gene>
    <name evidence="4" type="ORF">BJN41_05290</name>
</gene>
<dbReference type="InterPro" id="IPR023346">
    <property type="entry name" value="Lysozyme-like_dom_sf"/>
</dbReference>
<dbReference type="Gene3D" id="1.10.530.10">
    <property type="match status" value="1"/>
</dbReference>
<evidence type="ECO:0000256" key="1">
    <source>
        <dbReference type="ARBA" id="ARBA00007734"/>
    </source>
</evidence>
<feature type="domain" description="Transglycosylase SLT" evidence="3">
    <location>
        <begin position="65"/>
        <end position="167"/>
    </location>
</feature>
<protein>
    <submittedName>
        <fullName evidence="4">Transglycosylase</fullName>
    </submittedName>
</protein>
<comment type="caution">
    <text evidence="4">The sequence shown here is derived from an EMBL/GenBank/DDBJ whole genome shotgun (WGS) entry which is preliminary data.</text>
</comment>
<organism evidence="4 5">
    <name type="scientific">Acinetobacter towneri</name>
    <dbReference type="NCBI Taxonomy" id="202956"/>
    <lineage>
        <taxon>Bacteria</taxon>
        <taxon>Pseudomonadati</taxon>
        <taxon>Pseudomonadota</taxon>
        <taxon>Gammaproteobacteria</taxon>
        <taxon>Moraxellales</taxon>
        <taxon>Moraxellaceae</taxon>
        <taxon>Acinetobacter</taxon>
    </lineage>
</organism>
<dbReference type="PROSITE" id="PS51257">
    <property type="entry name" value="PROKAR_LIPOPROTEIN"/>
    <property type="match status" value="1"/>
</dbReference>
<dbReference type="Pfam" id="PF01464">
    <property type="entry name" value="SLT"/>
    <property type="match status" value="1"/>
</dbReference>
<keyword evidence="2" id="KW-0732">Signal</keyword>
<dbReference type="STRING" id="202956.BJN41_05290"/>
<name>A0A1E8E1X0_9GAMM</name>
<evidence type="ECO:0000256" key="2">
    <source>
        <dbReference type="SAM" id="SignalP"/>
    </source>
</evidence>
<evidence type="ECO:0000259" key="3">
    <source>
        <dbReference type="Pfam" id="PF01464"/>
    </source>
</evidence>